<dbReference type="PaxDb" id="584708-Apau_0198"/>
<keyword evidence="2" id="KW-1185">Reference proteome</keyword>
<dbReference type="OrthoDB" id="5801at2"/>
<protein>
    <submittedName>
        <fullName evidence="1">Uncharacterized protein</fullName>
    </submittedName>
</protein>
<dbReference type="HOGENOM" id="CLU_2630310_0_0_0"/>
<proteinExistence type="predicted"/>
<dbReference type="EMBL" id="CM001022">
    <property type="protein sequence ID" value="EFQ22634.1"/>
    <property type="molecule type" value="Genomic_DNA"/>
</dbReference>
<gene>
    <name evidence="1" type="ORF">Apau_0198</name>
</gene>
<evidence type="ECO:0000313" key="1">
    <source>
        <dbReference type="EMBL" id="EFQ22634.1"/>
    </source>
</evidence>
<dbReference type="Proteomes" id="UP000005096">
    <property type="component" value="Chromosome"/>
</dbReference>
<organism evidence="1 2">
    <name type="scientific">Aminomonas paucivorans DSM 12260</name>
    <dbReference type="NCBI Taxonomy" id="584708"/>
    <lineage>
        <taxon>Bacteria</taxon>
        <taxon>Thermotogati</taxon>
        <taxon>Synergistota</taxon>
        <taxon>Synergistia</taxon>
        <taxon>Synergistales</taxon>
        <taxon>Synergistaceae</taxon>
        <taxon>Aminomonas</taxon>
    </lineage>
</organism>
<dbReference type="eggNOG" id="ENOG5033M0W">
    <property type="taxonomic scope" value="Bacteria"/>
</dbReference>
<dbReference type="STRING" id="584708.Apau_0198"/>
<name>E3CXP1_9BACT</name>
<sequence length="77" mass="8741">MFLPLGTEDLVSLNQIVALVRSGNRTEILLRDRTSVVSGLTPLTLARRSRALWEEGRRERDALMERLRETSHPLSSP</sequence>
<reference evidence="1 2" key="1">
    <citation type="journal article" date="2010" name="Stand. Genomic Sci.">
        <title>Non-contiguous finished genome sequence of Aminomonas paucivorans type strain (GLU-3).</title>
        <authorList>
            <person name="Pitluck S."/>
            <person name="Yasawong M."/>
            <person name="Held B."/>
            <person name="Lapidus A."/>
            <person name="Nolan M."/>
            <person name="Copeland A."/>
            <person name="Lucas S."/>
            <person name="Del Rio T.G."/>
            <person name="Tice H."/>
            <person name="Cheng J.F."/>
            <person name="Chertkov O."/>
            <person name="Goodwin L."/>
            <person name="Tapia R."/>
            <person name="Han C."/>
            <person name="Liolios K."/>
            <person name="Ivanova N."/>
            <person name="Mavromatis K."/>
            <person name="Ovchinnikova G."/>
            <person name="Pati A."/>
            <person name="Chen A."/>
            <person name="Palaniappan K."/>
            <person name="Land M."/>
            <person name="Hauser L."/>
            <person name="Chang Y.J."/>
            <person name="Jeffries C.D."/>
            <person name="Pukall R."/>
            <person name="Spring S."/>
            <person name="Rohde M."/>
            <person name="Sikorski J."/>
            <person name="Goker M."/>
            <person name="Woyke T."/>
            <person name="Bristow J."/>
            <person name="Eisen J.A."/>
            <person name="Markowitz V."/>
            <person name="Hugenholtz P."/>
            <person name="Kyrpides N.C."/>
            <person name="Klenk H.P."/>
        </authorList>
    </citation>
    <scope>NUCLEOTIDE SEQUENCE [LARGE SCALE GENOMIC DNA]</scope>
    <source>
        <strain evidence="1 2">DSM 12260</strain>
    </source>
</reference>
<dbReference type="AlphaFoldDB" id="E3CXP1"/>
<dbReference type="RefSeq" id="WP_006299778.1">
    <property type="nucleotide sequence ID" value="NZ_CM001022.1"/>
</dbReference>
<evidence type="ECO:0000313" key="2">
    <source>
        <dbReference type="Proteomes" id="UP000005096"/>
    </source>
</evidence>
<accession>E3CXP1</accession>